<evidence type="ECO:0000313" key="4">
    <source>
        <dbReference type="Proteomes" id="UP000494206"/>
    </source>
</evidence>
<keyword evidence="2" id="KW-0732">Signal</keyword>
<proteinExistence type="predicted"/>
<feature type="region of interest" description="Disordered" evidence="1">
    <location>
        <begin position="505"/>
        <end position="529"/>
    </location>
</feature>
<dbReference type="Proteomes" id="UP000494206">
    <property type="component" value="Unassembled WGS sequence"/>
</dbReference>
<dbReference type="EMBL" id="CADEPM010000004">
    <property type="protein sequence ID" value="CAB3405048.1"/>
    <property type="molecule type" value="Genomic_DNA"/>
</dbReference>
<comment type="caution">
    <text evidence="3">The sequence shown here is derived from an EMBL/GenBank/DDBJ whole genome shotgun (WGS) entry which is preliminary data.</text>
</comment>
<dbReference type="AlphaFoldDB" id="A0A8S1EWD9"/>
<feature type="compositionally biased region" description="Pro residues" evidence="1">
    <location>
        <begin position="449"/>
        <end position="458"/>
    </location>
</feature>
<name>A0A8S1EWD9_9PELO</name>
<feature type="signal peptide" evidence="2">
    <location>
        <begin position="1"/>
        <end position="25"/>
    </location>
</feature>
<accession>A0A8S1EWD9</accession>
<evidence type="ECO:0000313" key="3">
    <source>
        <dbReference type="EMBL" id="CAB3405048.1"/>
    </source>
</evidence>
<protein>
    <recommendedName>
        <fullName evidence="5">Domain of unknown function DB domain-containing protein</fullName>
    </recommendedName>
</protein>
<keyword evidence="4" id="KW-1185">Reference proteome</keyword>
<reference evidence="3 4" key="1">
    <citation type="submission" date="2020-04" db="EMBL/GenBank/DDBJ databases">
        <authorList>
            <person name="Laetsch R D."/>
            <person name="Stevens L."/>
            <person name="Kumar S."/>
            <person name="Blaxter L. M."/>
        </authorList>
    </citation>
    <scope>NUCLEOTIDE SEQUENCE [LARGE SCALE GENOMIC DNA]</scope>
</reference>
<evidence type="ECO:0000256" key="2">
    <source>
        <dbReference type="SAM" id="SignalP"/>
    </source>
</evidence>
<feature type="region of interest" description="Disordered" evidence="1">
    <location>
        <begin position="446"/>
        <end position="466"/>
    </location>
</feature>
<organism evidence="3 4">
    <name type="scientific">Caenorhabditis bovis</name>
    <dbReference type="NCBI Taxonomy" id="2654633"/>
    <lineage>
        <taxon>Eukaryota</taxon>
        <taxon>Metazoa</taxon>
        <taxon>Ecdysozoa</taxon>
        <taxon>Nematoda</taxon>
        <taxon>Chromadorea</taxon>
        <taxon>Rhabditida</taxon>
        <taxon>Rhabditina</taxon>
        <taxon>Rhabditomorpha</taxon>
        <taxon>Rhabditoidea</taxon>
        <taxon>Rhabditidae</taxon>
        <taxon>Peloderinae</taxon>
        <taxon>Caenorhabditis</taxon>
    </lineage>
</organism>
<gene>
    <name evidence="3" type="ORF">CBOVIS_LOCUS7296</name>
</gene>
<evidence type="ECO:0000256" key="1">
    <source>
        <dbReference type="SAM" id="MobiDB-lite"/>
    </source>
</evidence>
<sequence>MRRKFVGLIAAFSILLTIRIRGVQAADDENGCDRYVKCRNELLRRQWSCAEQNRRIVQHTCKIGKLYRDHTSTSYRIESEFGECTARYSAISDINQLLETDPTCTALAYNPVTAGTNCWSDVIRITQQCYMLSRCCPVAQKCTRVVDENVISEQFELEKSALKVQLEGCVVEMDSIVRDGNSANDDAIIAQKVSNSARHLLRTVVPFRIVAAMDKTKMRKTIIKKRLHKNFQSAKEFAAPITKSWNFKPRRQFRHKYGISKPKYATYVRAGQNNYFHVEPPTSSLRPFTELHEGSRSVSTQPPAFSPFTFNKRKLKKRRRHRKKKHSTKYTTIPLQHAFVTKESRANRLKSIHKLDELSRDLKQKGEYLRNFIPKMLLVRQNEGTFLGYAQPYAKQIDSDLKPKKSNSVDQIYDDIIESQAGESTTMAVDDRQQLPPWKPPVFDAGRQNPPPFTPPPDSSEGFVNSNGAWTVDPPSSEATSAAPVTAITFPPIISRVTFPTLRSTTEASTTTTTNAAAISEPPRSPPEVDPLIDYITHELLDKHMELPKTDDDFDFSSSDYIDISAIDIPPTTTPQFAHARYEQANSSVSWPMQPSFAVDETAPPQFRTTAAPVSADELSAAQANNLIPLPMTADKFGTDDVTPSAFSSTPPTLDNQLWPIPIRKRKMMGAAMKAMNPIVILPVTTKKPDPFNKVVGRTVKTGCQRYEKCLKKEYEMRLKCFKEYPPAFDKCSEQLLPLYKLIDEAANSKLNYLIGCVNRKAFMNSSCRTSAPLRESDVDCENVVEWSRYCRELEECCPARGHCESQAANDHAGIRLKLLEKSFALRASACQFKRAKRIV</sequence>
<feature type="chain" id="PRO_5035852633" description="Domain of unknown function DB domain-containing protein" evidence="2">
    <location>
        <begin position="26"/>
        <end position="840"/>
    </location>
</feature>
<feature type="compositionally biased region" description="Low complexity" evidence="1">
    <location>
        <begin position="505"/>
        <end position="518"/>
    </location>
</feature>
<evidence type="ECO:0008006" key="5">
    <source>
        <dbReference type="Google" id="ProtNLM"/>
    </source>
</evidence>
<dbReference type="OrthoDB" id="5807473at2759"/>